<evidence type="ECO:0000256" key="6">
    <source>
        <dbReference type="SAM" id="Phobius"/>
    </source>
</evidence>
<dbReference type="GO" id="GO:0016491">
    <property type="term" value="F:oxidoreductase activity"/>
    <property type="evidence" value="ECO:0007669"/>
    <property type="project" value="UniProtKB-KW"/>
</dbReference>
<dbReference type="Pfam" id="PF00890">
    <property type="entry name" value="FAD_binding_2"/>
    <property type="match status" value="1"/>
</dbReference>
<comment type="cofactor">
    <cofactor evidence="1">
        <name>FAD</name>
        <dbReference type="ChEBI" id="CHEBI:57692"/>
    </cofactor>
</comment>
<evidence type="ECO:0000256" key="4">
    <source>
        <dbReference type="ARBA" id="ARBA00023002"/>
    </source>
</evidence>
<evidence type="ECO:0000259" key="7">
    <source>
        <dbReference type="Pfam" id="PF00890"/>
    </source>
</evidence>
<feature type="domain" description="FAD-dependent oxidoreductase 2 FAD-binding" evidence="7">
    <location>
        <begin position="77"/>
        <end position="570"/>
    </location>
</feature>
<proteinExistence type="predicted"/>
<evidence type="ECO:0000313" key="9">
    <source>
        <dbReference type="Proteomes" id="UP001161757"/>
    </source>
</evidence>
<dbReference type="Proteomes" id="UP001161757">
    <property type="component" value="Unassembled WGS sequence"/>
</dbReference>
<dbReference type="AlphaFoldDB" id="A0AAN6IRE1"/>
<dbReference type="InterPro" id="IPR010960">
    <property type="entry name" value="Flavocytochrome_c"/>
</dbReference>
<keyword evidence="3" id="KW-0274">FAD</keyword>
<dbReference type="NCBIfam" id="TIGR01813">
    <property type="entry name" value="flavo_cyto_c"/>
    <property type="match status" value="1"/>
</dbReference>
<dbReference type="EMBL" id="JAJGCB010000018">
    <property type="protein sequence ID" value="KAJ8988544.1"/>
    <property type="molecule type" value="Genomic_DNA"/>
</dbReference>
<dbReference type="PANTHER" id="PTHR43400:SF12">
    <property type="entry name" value="FUMARATE REDUCTASE"/>
    <property type="match status" value="1"/>
</dbReference>
<dbReference type="SUPFAM" id="SSF51905">
    <property type="entry name" value="FAD/NAD(P)-binding domain"/>
    <property type="match status" value="1"/>
</dbReference>
<keyword evidence="6" id="KW-0812">Transmembrane</keyword>
<dbReference type="Gene3D" id="3.90.700.10">
    <property type="entry name" value="Succinate dehydrogenase/fumarate reductase flavoprotein, catalytic domain"/>
    <property type="match status" value="1"/>
</dbReference>
<evidence type="ECO:0000256" key="5">
    <source>
        <dbReference type="SAM" id="MobiDB-lite"/>
    </source>
</evidence>
<keyword evidence="4" id="KW-0560">Oxidoreductase</keyword>
<dbReference type="InterPro" id="IPR003953">
    <property type="entry name" value="FAD-dep_OxRdtase_2_FAD-bd"/>
</dbReference>
<gene>
    <name evidence="8" type="ORF">HRR80_007567</name>
</gene>
<dbReference type="InterPro" id="IPR050315">
    <property type="entry name" value="FAD-oxidoreductase_2"/>
</dbReference>
<keyword evidence="6" id="KW-1133">Transmembrane helix</keyword>
<feature type="transmembrane region" description="Helical" evidence="6">
    <location>
        <begin position="25"/>
        <end position="45"/>
    </location>
</feature>
<keyword evidence="6" id="KW-0472">Membrane</keyword>
<dbReference type="InterPro" id="IPR036188">
    <property type="entry name" value="FAD/NAD-bd_sf"/>
</dbReference>
<feature type="region of interest" description="Disordered" evidence="5">
    <location>
        <begin position="398"/>
        <end position="425"/>
    </location>
</feature>
<reference evidence="8" key="1">
    <citation type="submission" date="2023-01" db="EMBL/GenBank/DDBJ databases">
        <title>Exophiala dermititidis isolated from Cystic Fibrosis Patient.</title>
        <authorList>
            <person name="Kurbessoian T."/>
            <person name="Crocker A."/>
            <person name="Murante D."/>
            <person name="Hogan D.A."/>
            <person name="Stajich J.E."/>
        </authorList>
    </citation>
    <scope>NUCLEOTIDE SEQUENCE</scope>
    <source>
        <strain evidence="8">Ex8</strain>
    </source>
</reference>
<sequence length="599" mass="63671">MRLPPGHQQQRATVRRQQHQYQQHFLSILTLCSVIVVLLISMTSIPRRILSKMATATASISTTTTSASGLAPGSSRVIVVGSGLAGLSAASELASRNVPVCILERQAKPGGNSIKASSGINGTPTRFQQAAKVDQDSAAVFYDDTTRSVSEKVLTSDPSMTERRKSLISTLTNSSAAAIEWLVDDKKIDLSRVAQLGGHTYPRTHRGAGTTPPGASIVLTLLKQLKENPLVSLETGTTVTKVIKNSTTSQVVGVEVRRDGNNSSTSTTTGTETTTTGSSAQVETEILQGPVIFASGGFAGDSKGVLAQYRPDLAGYPSTNEALPGSQSLLTDVGAALLDMDLVQLHPTGFIDPHDPLKITKFLAAEMLRGEGGILLRRGKRFVDELQTRKVVTEAITAEDPTSSTSETSTISTASTSTTATGDNDSSTAIKQWDISLVLDQGAYEAAKAHVDFYLWKGLMRKTTIADLDPEHTDVALESIRQYAGVVKTHGHDDLGRSSYGNWTLFDPGPSSTVYIGKVTPVVHYTMGGVVFDSEARVLDGTKTPIEGLWAAGEITGGVHGANRLGGSSLLECVVFGRIAGRNAAEYYYQRKQEQSSGD</sequence>
<feature type="compositionally biased region" description="Low complexity" evidence="5">
    <location>
        <begin position="263"/>
        <end position="278"/>
    </location>
</feature>
<dbReference type="PANTHER" id="PTHR43400">
    <property type="entry name" value="FUMARATE REDUCTASE"/>
    <property type="match status" value="1"/>
</dbReference>
<evidence type="ECO:0000256" key="3">
    <source>
        <dbReference type="ARBA" id="ARBA00022827"/>
    </source>
</evidence>
<protein>
    <recommendedName>
        <fullName evidence="7">FAD-dependent oxidoreductase 2 FAD-binding domain-containing protein</fullName>
    </recommendedName>
</protein>
<evidence type="ECO:0000313" key="8">
    <source>
        <dbReference type="EMBL" id="KAJ8988544.1"/>
    </source>
</evidence>
<keyword evidence="2" id="KW-0285">Flavoprotein</keyword>
<evidence type="ECO:0000256" key="2">
    <source>
        <dbReference type="ARBA" id="ARBA00022630"/>
    </source>
</evidence>
<comment type="caution">
    <text evidence="8">The sequence shown here is derived from an EMBL/GenBank/DDBJ whole genome shotgun (WGS) entry which is preliminary data.</text>
</comment>
<name>A0AAN6IRE1_EXODE</name>
<dbReference type="GO" id="GO:0010181">
    <property type="term" value="F:FMN binding"/>
    <property type="evidence" value="ECO:0007669"/>
    <property type="project" value="InterPro"/>
</dbReference>
<dbReference type="InterPro" id="IPR027477">
    <property type="entry name" value="Succ_DH/fumarate_Rdtase_cat_sf"/>
</dbReference>
<dbReference type="Gene3D" id="3.50.50.60">
    <property type="entry name" value="FAD/NAD(P)-binding domain"/>
    <property type="match status" value="1"/>
</dbReference>
<dbReference type="SUPFAM" id="SSF56425">
    <property type="entry name" value="Succinate dehydrogenase/fumarate reductase flavoprotein, catalytic domain"/>
    <property type="match status" value="1"/>
</dbReference>
<feature type="region of interest" description="Disordered" evidence="5">
    <location>
        <begin position="256"/>
        <end position="278"/>
    </location>
</feature>
<evidence type="ECO:0000256" key="1">
    <source>
        <dbReference type="ARBA" id="ARBA00001974"/>
    </source>
</evidence>
<organism evidence="8 9">
    <name type="scientific">Exophiala dermatitidis</name>
    <name type="common">Black yeast-like fungus</name>
    <name type="synonym">Wangiella dermatitidis</name>
    <dbReference type="NCBI Taxonomy" id="5970"/>
    <lineage>
        <taxon>Eukaryota</taxon>
        <taxon>Fungi</taxon>
        <taxon>Dikarya</taxon>
        <taxon>Ascomycota</taxon>
        <taxon>Pezizomycotina</taxon>
        <taxon>Eurotiomycetes</taxon>
        <taxon>Chaetothyriomycetidae</taxon>
        <taxon>Chaetothyriales</taxon>
        <taxon>Herpotrichiellaceae</taxon>
        <taxon>Exophiala</taxon>
    </lineage>
</organism>
<accession>A0AAN6IRE1</accession>